<sequence length="301" mass="35898">MGNFFSKKEVLTLENMPDVVLNEIFGHCDYRSIQCLRKVCLRIRKSVIHFNADSKFISFQIYAGPKSTIFEYEDKNKKEDEETNWKNIFYDSTMTREMRQDLSLILSTQNRTLRLFGIFVEHVDTVPEILDTIRHALSFRPRPLRAKRIQMEPINQSEIISILPFIDPRTLIEIEFFEPDIGIEDVMEIDELVETEHWKRAEWLRSERYLSPELYQKHFSHFKTVLLTVKEISTKDLVTIKEMFLHNSNLERFSFVYRILHVDPLFSLGIPTVDENEYEIWNFENLIVKHDSLNCGFEFSR</sequence>
<evidence type="ECO:0000259" key="1">
    <source>
        <dbReference type="PROSITE" id="PS50181"/>
    </source>
</evidence>
<proteinExistence type="predicted"/>
<dbReference type="PANTHER" id="PTHR23015:SF4">
    <property type="entry name" value="DUF38 DOMAIN-CONTAINING PROTEIN-RELATED"/>
    <property type="match status" value="1"/>
</dbReference>
<name>A0A1I7UEB3_9PELO</name>
<dbReference type="Pfam" id="PF01827">
    <property type="entry name" value="FTH"/>
    <property type="match status" value="1"/>
</dbReference>
<feature type="domain" description="F-box" evidence="1">
    <location>
        <begin position="10"/>
        <end position="59"/>
    </location>
</feature>
<protein>
    <submittedName>
        <fullName evidence="3">F-box domain-containing protein</fullName>
    </submittedName>
</protein>
<keyword evidence="2" id="KW-1185">Reference proteome</keyword>
<dbReference type="WBParaSite" id="Csp11.Scaffold629.g8461.t1">
    <property type="protein sequence ID" value="Csp11.Scaffold629.g8461.t1"/>
    <property type="gene ID" value="Csp11.Scaffold629.g8461"/>
</dbReference>
<organism evidence="2 3">
    <name type="scientific">Caenorhabditis tropicalis</name>
    <dbReference type="NCBI Taxonomy" id="1561998"/>
    <lineage>
        <taxon>Eukaryota</taxon>
        <taxon>Metazoa</taxon>
        <taxon>Ecdysozoa</taxon>
        <taxon>Nematoda</taxon>
        <taxon>Chromadorea</taxon>
        <taxon>Rhabditida</taxon>
        <taxon>Rhabditina</taxon>
        <taxon>Rhabditomorpha</taxon>
        <taxon>Rhabditoidea</taxon>
        <taxon>Rhabditidae</taxon>
        <taxon>Peloderinae</taxon>
        <taxon>Caenorhabditis</taxon>
    </lineage>
</organism>
<dbReference type="PROSITE" id="PS50181">
    <property type="entry name" value="FBOX"/>
    <property type="match status" value="1"/>
</dbReference>
<dbReference type="PANTHER" id="PTHR23015">
    <property type="entry name" value="UNCHARACTERIZED C.ELEGANS PROTEIN"/>
    <property type="match status" value="1"/>
</dbReference>
<dbReference type="Proteomes" id="UP000095282">
    <property type="component" value="Unplaced"/>
</dbReference>
<dbReference type="Pfam" id="PF00646">
    <property type="entry name" value="F-box"/>
    <property type="match status" value="1"/>
</dbReference>
<accession>A0A1I7UEB3</accession>
<evidence type="ECO:0000313" key="2">
    <source>
        <dbReference type="Proteomes" id="UP000095282"/>
    </source>
</evidence>
<dbReference type="AlphaFoldDB" id="A0A1I7UEB3"/>
<dbReference type="InterPro" id="IPR040161">
    <property type="entry name" value="FB224"/>
</dbReference>
<dbReference type="GO" id="GO:0045087">
    <property type="term" value="P:innate immune response"/>
    <property type="evidence" value="ECO:0007669"/>
    <property type="project" value="TreeGrafter"/>
</dbReference>
<dbReference type="InterPro" id="IPR001810">
    <property type="entry name" value="F-box_dom"/>
</dbReference>
<reference evidence="3" key="1">
    <citation type="submission" date="2016-11" db="UniProtKB">
        <authorList>
            <consortium name="WormBaseParasite"/>
        </authorList>
    </citation>
    <scope>IDENTIFICATION</scope>
</reference>
<evidence type="ECO:0000313" key="3">
    <source>
        <dbReference type="WBParaSite" id="Csp11.Scaffold629.g8461.t1"/>
    </source>
</evidence>
<dbReference type="InterPro" id="IPR002900">
    <property type="entry name" value="DUF38/FTH_CAE_spp"/>
</dbReference>